<dbReference type="InterPro" id="IPR031704">
    <property type="entry name" value="Glyco_hydro_36_N"/>
</dbReference>
<comment type="caution">
    <text evidence="6">The sequence shown here is derived from an EMBL/GenBank/DDBJ whole genome shotgun (WGS) entry which is preliminary data.</text>
</comment>
<keyword evidence="4 6" id="KW-0326">Glycosidase</keyword>
<reference evidence="7" key="1">
    <citation type="journal article" date="2019" name="Int. J. Syst. Evol. Microbiol.">
        <title>The Global Catalogue of Microorganisms (GCM) 10K type strain sequencing project: providing services to taxonomists for standard genome sequencing and annotation.</title>
        <authorList>
            <consortium name="The Broad Institute Genomics Platform"/>
            <consortium name="The Broad Institute Genome Sequencing Center for Infectious Disease"/>
            <person name="Wu L."/>
            <person name="Ma J."/>
        </authorList>
    </citation>
    <scope>NUCLEOTIDE SEQUENCE [LARGE SCALE GENOMIC DNA]</scope>
    <source>
        <strain evidence="7">CCM 8897</strain>
    </source>
</reference>
<accession>A0ABW1UQ18</accession>
<dbReference type="PANTHER" id="PTHR43053:SF3">
    <property type="entry name" value="ALPHA-GALACTOSIDASE C-RELATED"/>
    <property type="match status" value="1"/>
</dbReference>
<dbReference type="PANTHER" id="PTHR43053">
    <property type="entry name" value="GLYCOSIDASE FAMILY 31"/>
    <property type="match status" value="1"/>
</dbReference>
<evidence type="ECO:0000256" key="3">
    <source>
        <dbReference type="ARBA" id="ARBA00022801"/>
    </source>
</evidence>
<dbReference type="SUPFAM" id="SSF51445">
    <property type="entry name" value="(Trans)glycosidases"/>
    <property type="match status" value="1"/>
</dbReference>
<dbReference type="Gene3D" id="2.70.98.60">
    <property type="entry name" value="alpha-galactosidase from lactobacil brevis"/>
    <property type="match status" value="1"/>
</dbReference>
<gene>
    <name evidence="6" type="ORF">ACFQHW_10880</name>
</gene>
<keyword evidence="7" id="KW-1185">Reference proteome</keyword>
<organism evidence="6 7">
    <name type="scientific">Lapidilactobacillus achengensis</name>
    <dbReference type="NCBI Taxonomy" id="2486000"/>
    <lineage>
        <taxon>Bacteria</taxon>
        <taxon>Bacillati</taxon>
        <taxon>Bacillota</taxon>
        <taxon>Bacilli</taxon>
        <taxon>Lactobacillales</taxon>
        <taxon>Lactobacillaceae</taxon>
        <taxon>Lapidilactobacillus</taxon>
    </lineage>
</organism>
<evidence type="ECO:0000256" key="1">
    <source>
        <dbReference type="ARBA" id="ARBA00001255"/>
    </source>
</evidence>
<dbReference type="InterPro" id="IPR050985">
    <property type="entry name" value="Alpha-glycosidase_related"/>
</dbReference>
<dbReference type="Proteomes" id="UP001596310">
    <property type="component" value="Unassembled WGS sequence"/>
</dbReference>
<evidence type="ECO:0000256" key="2">
    <source>
        <dbReference type="ARBA" id="ARBA00012755"/>
    </source>
</evidence>
<sequence>MEKIKMKLKSLVLEFHVNDNQTISLVNFSTNDKVNTIGSENPNIQNRKFNIQQPVEMKLSGINSPAETHGPKYSFSAPGYRLTYLGHKIIDNEMGQKLIITQMDSATGVYVTTVYQTYANLDIVRVWSTIENKGDSSVGLEYVSSFSYIGIDQGGLNTAEEKLRLHLPHNAWQKELDWQEYRLSQLGMSNSQASLRRSSNLIQINNTGNWSTKHFLPIGILENLELEHSYFWQIENNGSWTWEIGDQDGQLYLRTSGPSEQESSFWKEIQPGESFTTVKAAVGCTNGGADEAIQELVKYRRRIRRKNSDNQVLPVIFNDYMNSLFGDPTTEKEIPMIDKAAEAGCEYYCIDCGWYSDGYWWDTVGEWREAVGRFPNGLKELTDYVTSKGMVPGLWLEIEVIGINSPLFKKLPTSWFFQRHGKPVFDRSRVQLDFRNKEVRDYCTGVVERLINEYGIGYIKMDYNIDAGIGTDLNADSAGEGLLEHNRAYLRWLDDIFLKHPDLVIENCSSGGLRMDYAMLSRYSIQSTSDQEDFRNYATIACNAASGVNSEQAAMWSYPLTEAKPEEVIFNMNNALLSRIHQSGHLAKLSQKNFDLVKEGITVYRNIRPDIKQSLPFWPLGFASYEDEWLCYGEKIEGTQKIYLTVWRRYANAKVLNIPLDFLLGKEITVSQIYPVDADAYSSTAEWNKLNGLLMVELPERLCSRTFKIEY</sequence>
<evidence type="ECO:0000313" key="7">
    <source>
        <dbReference type="Proteomes" id="UP001596310"/>
    </source>
</evidence>
<dbReference type="Pfam" id="PF16875">
    <property type="entry name" value="Glyco_hydro_36N"/>
    <property type="match status" value="1"/>
</dbReference>
<evidence type="ECO:0000259" key="5">
    <source>
        <dbReference type="Pfam" id="PF16875"/>
    </source>
</evidence>
<dbReference type="Gene3D" id="3.20.20.70">
    <property type="entry name" value="Aldolase class I"/>
    <property type="match status" value="1"/>
</dbReference>
<dbReference type="InterPro" id="IPR038417">
    <property type="entry name" value="Alpga-gal_N_sf"/>
</dbReference>
<proteinExistence type="predicted"/>
<dbReference type="GO" id="GO:0004557">
    <property type="term" value="F:alpha-galactosidase activity"/>
    <property type="evidence" value="ECO:0007669"/>
    <property type="project" value="UniProtKB-EC"/>
</dbReference>
<dbReference type="RefSeq" id="WP_125597360.1">
    <property type="nucleotide sequence ID" value="NZ_JBHSSM010000024.1"/>
</dbReference>
<comment type="catalytic activity">
    <reaction evidence="1">
        <text>Hydrolysis of terminal, non-reducing alpha-D-galactose residues in alpha-D-galactosides, including galactose oligosaccharides, galactomannans and galactolipids.</text>
        <dbReference type="EC" id="3.2.1.22"/>
    </reaction>
</comment>
<evidence type="ECO:0000313" key="6">
    <source>
        <dbReference type="EMBL" id="MFC6316067.1"/>
    </source>
</evidence>
<dbReference type="Pfam" id="PF02065">
    <property type="entry name" value="Melibiase"/>
    <property type="match status" value="1"/>
</dbReference>
<feature type="domain" description="Glycosyl hydrolase family 36 N-terminal" evidence="5">
    <location>
        <begin position="82"/>
        <end position="147"/>
    </location>
</feature>
<dbReference type="EC" id="3.2.1.22" evidence="2"/>
<dbReference type="InterPro" id="IPR013785">
    <property type="entry name" value="Aldolase_TIM"/>
</dbReference>
<dbReference type="InterPro" id="IPR002252">
    <property type="entry name" value="Glyco_hydro_36"/>
</dbReference>
<name>A0ABW1UQ18_9LACO</name>
<dbReference type="CDD" id="cd14791">
    <property type="entry name" value="GH36"/>
    <property type="match status" value="1"/>
</dbReference>
<protein>
    <recommendedName>
        <fullName evidence="2">alpha-galactosidase</fullName>
        <ecNumber evidence="2">3.2.1.22</ecNumber>
    </recommendedName>
</protein>
<evidence type="ECO:0000256" key="4">
    <source>
        <dbReference type="ARBA" id="ARBA00023295"/>
    </source>
</evidence>
<dbReference type="EMBL" id="JBHSSM010000024">
    <property type="protein sequence ID" value="MFC6316067.1"/>
    <property type="molecule type" value="Genomic_DNA"/>
</dbReference>
<dbReference type="InterPro" id="IPR017853">
    <property type="entry name" value="GH"/>
</dbReference>
<keyword evidence="3 6" id="KW-0378">Hydrolase</keyword>